<dbReference type="AlphaFoldDB" id="A0AAU9JQE1"/>
<evidence type="ECO:0008006" key="4">
    <source>
        <dbReference type="Google" id="ProtNLM"/>
    </source>
</evidence>
<dbReference type="EMBL" id="CAJZBQ010000043">
    <property type="protein sequence ID" value="CAG9327210.1"/>
    <property type="molecule type" value="Genomic_DNA"/>
</dbReference>
<evidence type="ECO:0000313" key="2">
    <source>
        <dbReference type="EMBL" id="CAG9327210.1"/>
    </source>
</evidence>
<reference evidence="2" key="1">
    <citation type="submission" date="2021-09" db="EMBL/GenBank/DDBJ databases">
        <authorList>
            <consortium name="AG Swart"/>
            <person name="Singh M."/>
            <person name="Singh A."/>
            <person name="Seah K."/>
            <person name="Emmerich C."/>
        </authorList>
    </citation>
    <scope>NUCLEOTIDE SEQUENCE</scope>
    <source>
        <strain evidence="2">ATCC30299</strain>
    </source>
</reference>
<evidence type="ECO:0000313" key="3">
    <source>
        <dbReference type="Proteomes" id="UP001162131"/>
    </source>
</evidence>
<accession>A0AAU9JQE1</accession>
<keyword evidence="1" id="KW-1133">Transmembrane helix</keyword>
<feature type="transmembrane region" description="Helical" evidence="1">
    <location>
        <begin position="83"/>
        <end position="105"/>
    </location>
</feature>
<comment type="caution">
    <text evidence="2">The sequence shown here is derived from an EMBL/GenBank/DDBJ whole genome shotgun (WGS) entry which is preliminary data.</text>
</comment>
<keyword evidence="3" id="KW-1185">Reference proteome</keyword>
<keyword evidence="1" id="KW-0472">Membrane</keyword>
<name>A0AAU9JQE1_9CILI</name>
<feature type="transmembrane region" description="Helical" evidence="1">
    <location>
        <begin position="49"/>
        <end position="71"/>
    </location>
</feature>
<gene>
    <name evidence="2" type="ORF">BSTOLATCC_MIC43250</name>
</gene>
<protein>
    <recommendedName>
        <fullName evidence="4">Transmembrane protein 230</fullName>
    </recommendedName>
</protein>
<sequence length="121" mass="13876">MEDEEEPKKCEPEILIPPNLEIKSLKSEGENLNELNKENCHKFKNCPMWIILVTIFFTITAIVIVIVGFILASDKLSEALPCWIIASLMMIPLGYCYTLLIKAYYAKPEERKGILFEIPDI</sequence>
<keyword evidence="1" id="KW-0812">Transmembrane</keyword>
<dbReference type="Proteomes" id="UP001162131">
    <property type="component" value="Unassembled WGS sequence"/>
</dbReference>
<evidence type="ECO:0000256" key="1">
    <source>
        <dbReference type="SAM" id="Phobius"/>
    </source>
</evidence>
<proteinExistence type="predicted"/>
<organism evidence="2 3">
    <name type="scientific">Blepharisma stoltei</name>
    <dbReference type="NCBI Taxonomy" id="1481888"/>
    <lineage>
        <taxon>Eukaryota</taxon>
        <taxon>Sar</taxon>
        <taxon>Alveolata</taxon>
        <taxon>Ciliophora</taxon>
        <taxon>Postciliodesmatophora</taxon>
        <taxon>Heterotrichea</taxon>
        <taxon>Heterotrichida</taxon>
        <taxon>Blepharismidae</taxon>
        <taxon>Blepharisma</taxon>
    </lineage>
</organism>